<accession>M5SLA8</accession>
<proteinExistence type="predicted"/>
<evidence type="ECO:0000313" key="2">
    <source>
        <dbReference type="Proteomes" id="UP000011996"/>
    </source>
</evidence>
<reference evidence="1 2" key="1">
    <citation type="journal article" date="2013" name="Mar. Genomics">
        <title>Expression of sulfatases in Rhodopirellula baltica and the diversity of sulfatases in the genus Rhodopirellula.</title>
        <authorList>
            <person name="Wegner C.E."/>
            <person name="Richter-Heitmann T."/>
            <person name="Klindworth A."/>
            <person name="Klockow C."/>
            <person name="Richter M."/>
            <person name="Achstetter T."/>
            <person name="Glockner F.O."/>
            <person name="Harder J."/>
        </authorList>
    </citation>
    <scope>NUCLEOTIDE SEQUENCE [LARGE SCALE GENOMIC DNA]</scope>
    <source>
        <strain evidence="1 2">SH398</strain>
    </source>
</reference>
<name>M5SLA8_9BACT</name>
<dbReference type="PATRIC" id="fig|1263868.3.peg.2624"/>
<comment type="caution">
    <text evidence="1">The sequence shown here is derived from an EMBL/GenBank/DDBJ whole genome shotgun (WGS) entry which is preliminary data.</text>
</comment>
<evidence type="ECO:0000313" key="1">
    <source>
        <dbReference type="EMBL" id="EMI27014.1"/>
    </source>
</evidence>
<gene>
    <name evidence="1" type="ORF">RESH_02413</name>
</gene>
<dbReference type="AlphaFoldDB" id="M5SLA8"/>
<dbReference type="InterPro" id="IPR013424">
    <property type="entry name" value="Ice-binding_C"/>
</dbReference>
<sequence>MTAQFGVFASSDAGDTLNAFNLPIDFGINGHDGPLLPLGVLDLPAGFAFNSVVADPGLGGAVNITGDAALPPIFTQNYDGVFNSSGLSLALGTGQTRLFDVLIDVTAAPGAVLPIAITDDVGPPTNPTVSGPFSVTLNGDPALNAGDVGYSLNAGSITVTAVPEPASWTVIGVALCGGALSRRRRKRAAGGRTK</sequence>
<protein>
    <submittedName>
        <fullName evidence="1">Signal peptide protein</fullName>
    </submittedName>
</protein>
<dbReference type="Proteomes" id="UP000011996">
    <property type="component" value="Unassembled WGS sequence"/>
</dbReference>
<dbReference type="STRING" id="1263868.RESH_02413"/>
<dbReference type="NCBIfam" id="TIGR02595">
    <property type="entry name" value="PEP_CTERM"/>
    <property type="match status" value="1"/>
</dbReference>
<dbReference type="EMBL" id="ANOF01000075">
    <property type="protein sequence ID" value="EMI27014.1"/>
    <property type="molecule type" value="Genomic_DNA"/>
</dbReference>
<organism evidence="1 2">
    <name type="scientific">Rhodopirellula europaea SH398</name>
    <dbReference type="NCBI Taxonomy" id="1263868"/>
    <lineage>
        <taxon>Bacteria</taxon>
        <taxon>Pseudomonadati</taxon>
        <taxon>Planctomycetota</taxon>
        <taxon>Planctomycetia</taxon>
        <taxon>Pirellulales</taxon>
        <taxon>Pirellulaceae</taxon>
        <taxon>Rhodopirellula</taxon>
    </lineage>
</organism>